<reference evidence="19 20" key="1">
    <citation type="submission" date="2019-07" db="EMBL/GenBank/DDBJ databases">
        <title>Qingshengfaniella alkalisoli gen. nov., sp. nov., isolated from saline soil.</title>
        <authorList>
            <person name="Xu L."/>
            <person name="Huang X.-X."/>
            <person name="Sun J.-Q."/>
        </authorList>
    </citation>
    <scope>NUCLEOTIDE SEQUENCE [LARGE SCALE GENOMIC DNA]</scope>
    <source>
        <strain evidence="19 20">DSM 27279</strain>
    </source>
</reference>
<dbReference type="AlphaFoldDB" id="A0A556A938"/>
<evidence type="ECO:0000256" key="2">
    <source>
        <dbReference type="ARBA" id="ARBA00009810"/>
    </source>
</evidence>
<keyword evidence="10 16" id="KW-0798">TonB box</keyword>
<proteinExistence type="inferred from homology"/>
<dbReference type="NCBIfam" id="TIGR01783">
    <property type="entry name" value="TonB-siderophor"/>
    <property type="match status" value="1"/>
</dbReference>
<dbReference type="InterPro" id="IPR039426">
    <property type="entry name" value="TonB-dep_rcpt-like"/>
</dbReference>
<dbReference type="SUPFAM" id="SSF56935">
    <property type="entry name" value="Porins"/>
    <property type="match status" value="1"/>
</dbReference>
<feature type="domain" description="Secretin/TonB short N-terminal" evidence="18">
    <location>
        <begin position="123"/>
        <end position="173"/>
    </location>
</feature>
<keyword evidence="6 14" id="KW-0812">Transmembrane</keyword>
<keyword evidence="7" id="KW-0732">Signal</keyword>
<evidence type="ECO:0000256" key="6">
    <source>
        <dbReference type="ARBA" id="ARBA00022692"/>
    </source>
</evidence>
<dbReference type="GO" id="GO:0015891">
    <property type="term" value="P:siderophore transport"/>
    <property type="evidence" value="ECO:0007669"/>
    <property type="project" value="InterPro"/>
</dbReference>
<dbReference type="Pfam" id="PF07660">
    <property type="entry name" value="STN"/>
    <property type="match status" value="1"/>
</dbReference>
<evidence type="ECO:0000256" key="5">
    <source>
        <dbReference type="ARBA" id="ARBA00022496"/>
    </source>
</evidence>
<comment type="subcellular location">
    <subcellularLocation>
        <location evidence="1 14">Cell outer membrane</location>
        <topology evidence="1 14">Multi-pass membrane protein</topology>
    </subcellularLocation>
</comment>
<dbReference type="PROSITE" id="PS52016">
    <property type="entry name" value="TONB_DEPENDENT_REC_3"/>
    <property type="match status" value="1"/>
</dbReference>
<dbReference type="SMART" id="SM00965">
    <property type="entry name" value="STN"/>
    <property type="match status" value="1"/>
</dbReference>
<keyword evidence="11 14" id="KW-0472">Membrane</keyword>
<dbReference type="CDD" id="cd01347">
    <property type="entry name" value="ligand_gated_channel"/>
    <property type="match status" value="1"/>
</dbReference>
<protein>
    <submittedName>
        <fullName evidence="19">TonB-dependent receptor</fullName>
    </submittedName>
</protein>
<comment type="similarity">
    <text evidence="2 14 16">Belongs to the TonB-dependent receptor family.</text>
</comment>
<evidence type="ECO:0000256" key="11">
    <source>
        <dbReference type="ARBA" id="ARBA00023136"/>
    </source>
</evidence>
<keyword evidence="5" id="KW-0410">Iron transport</keyword>
<keyword evidence="8" id="KW-0408">Iron</keyword>
<dbReference type="Proteomes" id="UP000318405">
    <property type="component" value="Unassembled WGS sequence"/>
</dbReference>
<dbReference type="InterPro" id="IPR011662">
    <property type="entry name" value="Secretin/TonB_short_N"/>
</dbReference>
<accession>A0A556A938</accession>
<evidence type="ECO:0000313" key="19">
    <source>
        <dbReference type="EMBL" id="TSH89404.1"/>
    </source>
</evidence>
<dbReference type="GO" id="GO:0038023">
    <property type="term" value="F:signaling receptor activity"/>
    <property type="evidence" value="ECO:0007669"/>
    <property type="project" value="InterPro"/>
</dbReference>
<evidence type="ECO:0000256" key="8">
    <source>
        <dbReference type="ARBA" id="ARBA00023004"/>
    </source>
</evidence>
<dbReference type="OrthoDB" id="5346107at2"/>
<dbReference type="EMBL" id="VLTJ01000041">
    <property type="protein sequence ID" value="TSH89404.1"/>
    <property type="molecule type" value="Genomic_DNA"/>
</dbReference>
<evidence type="ECO:0000256" key="15">
    <source>
        <dbReference type="PROSITE-ProRule" id="PRU10144"/>
    </source>
</evidence>
<gene>
    <name evidence="19" type="ORF">FOZ76_23915</name>
</gene>
<dbReference type="Gene3D" id="2.40.170.20">
    <property type="entry name" value="TonB-dependent receptor, beta-barrel domain"/>
    <property type="match status" value="1"/>
</dbReference>
<evidence type="ECO:0000259" key="18">
    <source>
        <dbReference type="SMART" id="SM00965"/>
    </source>
</evidence>
<keyword evidence="9" id="KW-0406">Ion transport</keyword>
<dbReference type="Pfam" id="PF07715">
    <property type="entry name" value="Plug"/>
    <property type="match status" value="1"/>
</dbReference>
<keyword evidence="3 14" id="KW-0813">Transport</keyword>
<keyword evidence="4 14" id="KW-1134">Transmembrane beta strand</keyword>
<dbReference type="Gene3D" id="3.55.50.30">
    <property type="match status" value="1"/>
</dbReference>
<evidence type="ECO:0000256" key="7">
    <source>
        <dbReference type="ARBA" id="ARBA00022729"/>
    </source>
</evidence>
<sequence>MQGGPTTVVRVSFCCISFVGDSPSRTSSRKTLSFRTISMHRPRIDRSSIPSPRHLREQARRRAPGWSAGAVVIACAAALALIGTPDGAVAQTPAAVTGRQLQLSLPAQPLAATIDALARQAGVGIGLDADLAAGKTAPALQGSMTLGQALERALAGSGLTAAASGSGVSIRRGNAPVATLEAVTVTAGAELLQAELPAPYAGGQVARGARVGLLGNLDFMDTPFSQTSYTAELMENQQAQMIADVLVGDPSVRDSGRKFGQASNAFFIRGLPFATFDASFNGLRGVFPGYRQPVEALERVEVLKGPNALLTGMGTSIAGDVNLVPKRATNEPLTRLSAGYMSDGEYTAHLDAGRRFGQDQAWGVRVNGVYRDGDTPVDQQSGRLGMGSAALDYRGDRLRVSLDLLHQNAKLKNVSPYSFVFATPDIPRPPESDSATLLGGKADHKESTAALRAEYDFSESVSGYVAAGYLKSRSDVAALSITDVMPDGSYVGAITTDAYGVNNTNVQMGVHADFATGPVQHRLAFTADRYHQRALARESGRNSGVGPSIPGSIYEPLPGVWPDVPTWGDWVRSGSTDRKSVGIADTLSFSDDRLRLILGVRKQYVEQEGQARGGMVHYKDDALTPMVGVVVRPWHDVSLYANYVEGLLQGSTVRDATSPDDGMMFPPFKTRQYELGVKKDFGDFATTVSLFQIAQPTQVIDPVTRRYSQDGEQRNRGVEWSVFGKVTPHVSVLGGLSYVRAELTRTAGGVNEGNQAAGVPKLQANLGLEWNLPALPELTLSARAIRTGAAYLDAANTQRAGGWTRYDVGARYATRIAGKDVTLRANVENVFDKDYWIAVNGGAALSAPRTFLLSASFDF</sequence>
<evidence type="ECO:0000256" key="9">
    <source>
        <dbReference type="ARBA" id="ARBA00023065"/>
    </source>
</evidence>
<dbReference type="InterPro" id="IPR036942">
    <property type="entry name" value="Beta-barrel_TonB_sf"/>
</dbReference>
<evidence type="ECO:0000256" key="1">
    <source>
        <dbReference type="ARBA" id="ARBA00004571"/>
    </source>
</evidence>
<evidence type="ECO:0000256" key="10">
    <source>
        <dbReference type="ARBA" id="ARBA00023077"/>
    </source>
</evidence>
<dbReference type="Pfam" id="PF00593">
    <property type="entry name" value="TonB_dep_Rec_b-barrel"/>
    <property type="match status" value="1"/>
</dbReference>
<evidence type="ECO:0000313" key="20">
    <source>
        <dbReference type="Proteomes" id="UP000318405"/>
    </source>
</evidence>
<dbReference type="InterPro" id="IPR037066">
    <property type="entry name" value="Plug_dom_sf"/>
</dbReference>
<evidence type="ECO:0000256" key="17">
    <source>
        <dbReference type="SAM" id="Phobius"/>
    </source>
</evidence>
<dbReference type="Gene3D" id="2.170.130.10">
    <property type="entry name" value="TonB-dependent receptor, plug domain"/>
    <property type="match status" value="1"/>
</dbReference>
<dbReference type="InterPro" id="IPR012910">
    <property type="entry name" value="Plug_dom"/>
</dbReference>
<keyword evidence="13 14" id="KW-0998">Cell outer membrane</keyword>
<dbReference type="PANTHER" id="PTHR32552">
    <property type="entry name" value="FERRICHROME IRON RECEPTOR-RELATED"/>
    <property type="match status" value="1"/>
</dbReference>
<evidence type="ECO:0000256" key="13">
    <source>
        <dbReference type="ARBA" id="ARBA00023237"/>
    </source>
</evidence>
<dbReference type="PANTHER" id="PTHR32552:SF82">
    <property type="entry name" value="FCUA PROTEIN"/>
    <property type="match status" value="1"/>
</dbReference>
<dbReference type="GO" id="GO:0015344">
    <property type="term" value="F:siderophore uptake transmembrane transporter activity"/>
    <property type="evidence" value="ECO:0007669"/>
    <property type="project" value="TreeGrafter"/>
</dbReference>
<dbReference type="PROSITE" id="PS01156">
    <property type="entry name" value="TONB_DEPENDENT_REC_2"/>
    <property type="match status" value="1"/>
</dbReference>
<name>A0A556A938_9BURK</name>
<keyword evidence="20" id="KW-1185">Reference proteome</keyword>
<evidence type="ECO:0000256" key="12">
    <source>
        <dbReference type="ARBA" id="ARBA00023170"/>
    </source>
</evidence>
<dbReference type="GO" id="GO:0009279">
    <property type="term" value="C:cell outer membrane"/>
    <property type="evidence" value="ECO:0007669"/>
    <property type="project" value="UniProtKB-SubCell"/>
</dbReference>
<organism evidence="19 20">
    <name type="scientific">Verticiella sediminum</name>
    <dbReference type="NCBI Taxonomy" id="1247510"/>
    <lineage>
        <taxon>Bacteria</taxon>
        <taxon>Pseudomonadati</taxon>
        <taxon>Pseudomonadota</taxon>
        <taxon>Betaproteobacteria</taxon>
        <taxon>Burkholderiales</taxon>
        <taxon>Alcaligenaceae</taxon>
        <taxon>Verticiella</taxon>
    </lineage>
</organism>
<dbReference type="InterPro" id="IPR010105">
    <property type="entry name" value="TonB_sidphr_rcpt"/>
</dbReference>
<keyword evidence="17" id="KW-1133">Transmembrane helix</keyword>
<evidence type="ECO:0000256" key="4">
    <source>
        <dbReference type="ARBA" id="ARBA00022452"/>
    </source>
</evidence>
<dbReference type="InterPro" id="IPR000531">
    <property type="entry name" value="Beta-barrel_TonB"/>
</dbReference>
<keyword evidence="12 19" id="KW-0675">Receptor</keyword>
<evidence type="ECO:0000256" key="14">
    <source>
        <dbReference type="PROSITE-ProRule" id="PRU01360"/>
    </source>
</evidence>
<evidence type="ECO:0000256" key="3">
    <source>
        <dbReference type="ARBA" id="ARBA00022448"/>
    </source>
</evidence>
<dbReference type="InterPro" id="IPR010917">
    <property type="entry name" value="TonB_rcpt_CS"/>
</dbReference>
<comment type="caution">
    <text evidence="19">The sequence shown here is derived from an EMBL/GenBank/DDBJ whole genome shotgun (WGS) entry which is preliminary data.</text>
</comment>
<feature type="short sequence motif" description="TonB C-terminal box" evidence="15">
    <location>
        <begin position="842"/>
        <end position="859"/>
    </location>
</feature>
<evidence type="ECO:0000256" key="16">
    <source>
        <dbReference type="RuleBase" id="RU003357"/>
    </source>
</evidence>
<feature type="transmembrane region" description="Helical" evidence="17">
    <location>
        <begin position="63"/>
        <end position="83"/>
    </location>
</feature>